<reference evidence="3" key="1">
    <citation type="journal article" date="2019" name="Int. J. Syst. Evol. Microbiol.">
        <title>The Global Catalogue of Microorganisms (GCM) 10K type strain sequencing project: providing services to taxonomists for standard genome sequencing and annotation.</title>
        <authorList>
            <consortium name="The Broad Institute Genomics Platform"/>
            <consortium name="The Broad Institute Genome Sequencing Center for Infectious Disease"/>
            <person name="Wu L."/>
            <person name="Ma J."/>
        </authorList>
    </citation>
    <scope>NUCLEOTIDE SEQUENCE [LARGE SCALE GENOMIC DNA]</scope>
    <source>
        <strain evidence="3">CECT 8010</strain>
    </source>
</reference>
<comment type="caution">
    <text evidence="2">The sequence shown here is derived from an EMBL/GenBank/DDBJ whole genome shotgun (WGS) entry which is preliminary data.</text>
</comment>
<feature type="domain" description="Transposase IS200-like" evidence="1">
    <location>
        <begin position="18"/>
        <end position="71"/>
    </location>
</feature>
<accession>A0ABV8Q0K2</accession>
<evidence type="ECO:0000259" key="1">
    <source>
        <dbReference type="Pfam" id="PF01797"/>
    </source>
</evidence>
<sequence>MASPDSYRDYKKALPRYCGDAFTYCIANKGLRVHAWCIMSNHIHCILSIANGTLSDTIRDLKRHTAKQILLSVQSEPESRRDWLL</sequence>
<evidence type="ECO:0000313" key="3">
    <source>
        <dbReference type="Proteomes" id="UP001595906"/>
    </source>
</evidence>
<dbReference type="InterPro" id="IPR036515">
    <property type="entry name" value="Transposase_17_sf"/>
</dbReference>
<protein>
    <submittedName>
        <fullName evidence="2">Transposase</fullName>
    </submittedName>
</protein>
<dbReference type="RefSeq" id="WP_379014985.1">
    <property type="nucleotide sequence ID" value="NZ_JBHSDC010000027.1"/>
</dbReference>
<name>A0ABV8Q0K2_9BACT</name>
<dbReference type="Gene3D" id="3.30.70.1290">
    <property type="entry name" value="Transposase IS200-like"/>
    <property type="match status" value="1"/>
</dbReference>
<dbReference type="Proteomes" id="UP001595906">
    <property type="component" value="Unassembled WGS sequence"/>
</dbReference>
<organism evidence="2 3">
    <name type="scientific">Parasediminibacterium paludis</name>
    <dbReference type="NCBI Taxonomy" id="908966"/>
    <lineage>
        <taxon>Bacteria</taxon>
        <taxon>Pseudomonadati</taxon>
        <taxon>Bacteroidota</taxon>
        <taxon>Chitinophagia</taxon>
        <taxon>Chitinophagales</taxon>
        <taxon>Chitinophagaceae</taxon>
        <taxon>Parasediminibacterium</taxon>
    </lineage>
</organism>
<dbReference type="EMBL" id="JBHSDC010000027">
    <property type="protein sequence ID" value="MFC4232784.1"/>
    <property type="molecule type" value="Genomic_DNA"/>
</dbReference>
<proteinExistence type="predicted"/>
<evidence type="ECO:0000313" key="2">
    <source>
        <dbReference type="EMBL" id="MFC4232784.1"/>
    </source>
</evidence>
<dbReference type="Pfam" id="PF01797">
    <property type="entry name" value="Y1_Tnp"/>
    <property type="match status" value="1"/>
</dbReference>
<gene>
    <name evidence="2" type="ORF">ACFOW1_12860</name>
</gene>
<dbReference type="SUPFAM" id="SSF143422">
    <property type="entry name" value="Transposase IS200-like"/>
    <property type="match status" value="1"/>
</dbReference>
<keyword evidence="3" id="KW-1185">Reference proteome</keyword>
<dbReference type="InterPro" id="IPR002686">
    <property type="entry name" value="Transposase_17"/>
</dbReference>